<gene>
    <name evidence="1" type="ORF">FWK35_00028413</name>
</gene>
<dbReference type="SUPFAM" id="SSF56219">
    <property type="entry name" value="DNase I-like"/>
    <property type="match status" value="1"/>
</dbReference>
<evidence type="ECO:0000313" key="1">
    <source>
        <dbReference type="EMBL" id="KAF0728915.1"/>
    </source>
</evidence>
<reference evidence="1 2" key="1">
    <citation type="submission" date="2019-08" db="EMBL/GenBank/DDBJ databases">
        <title>Whole genome of Aphis craccivora.</title>
        <authorList>
            <person name="Voronova N.V."/>
            <person name="Shulinski R.S."/>
            <person name="Bandarenka Y.V."/>
            <person name="Zhorov D.G."/>
            <person name="Warner D."/>
        </authorList>
    </citation>
    <scope>NUCLEOTIDE SEQUENCE [LARGE SCALE GENOMIC DNA]</scope>
    <source>
        <strain evidence="1">180601</strain>
        <tissue evidence="1">Whole Body</tissue>
    </source>
</reference>
<dbReference type="AlphaFoldDB" id="A0A6G0WNL5"/>
<dbReference type="InterPro" id="IPR036691">
    <property type="entry name" value="Endo/exonu/phosph_ase_sf"/>
</dbReference>
<evidence type="ECO:0000313" key="2">
    <source>
        <dbReference type="Proteomes" id="UP000478052"/>
    </source>
</evidence>
<dbReference type="Gene3D" id="3.60.10.10">
    <property type="entry name" value="Endonuclease/exonuclease/phosphatase"/>
    <property type="match status" value="1"/>
</dbReference>
<sequence>MARTATANEDLLEYALKEGIDIALLQEPYARYHKLAGFEVAPLRIILTPGVRQMGGYNVLHGAAIVIFNPALTVISRNDLTCDNFAVASVSLGDGESINLISTYFKYNIPINTMISKLQEILQRNNKK</sequence>
<dbReference type="OrthoDB" id="411871at2759"/>
<protein>
    <submittedName>
        <fullName evidence="1">CCHC-type domain-containing protein</fullName>
    </submittedName>
</protein>
<name>A0A6G0WNL5_APHCR</name>
<accession>A0A6G0WNL5</accession>
<comment type="caution">
    <text evidence="1">The sequence shown here is derived from an EMBL/GenBank/DDBJ whole genome shotgun (WGS) entry which is preliminary data.</text>
</comment>
<proteinExistence type="predicted"/>
<keyword evidence="2" id="KW-1185">Reference proteome</keyword>
<organism evidence="1 2">
    <name type="scientific">Aphis craccivora</name>
    <name type="common">Cowpea aphid</name>
    <dbReference type="NCBI Taxonomy" id="307492"/>
    <lineage>
        <taxon>Eukaryota</taxon>
        <taxon>Metazoa</taxon>
        <taxon>Ecdysozoa</taxon>
        <taxon>Arthropoda</taxon>
        <taxon>Hexapoda</taxon>
        <taxon>Insecta</taxon>
        <taxon>Pterygota</taxon>
        <taxon>Neoptera</taxon>
        <taxon>Paraneoptera</taxon>
        <taxon>Hemiptera</taxon>
        <taxon>Sternorrhyncha</taxon>
        <taxon>Aphidomorpha</taxon>
        <taxon>Aphidoidea</taxon>
        <taxon>Aphididae</taxon>
        <taxon>Aphidini</taxon>
        <taxon>Aphis</taxon>
        <taxon>Aphis</taxon>
    </lineage>
</organism>
<dbReference type="EMBL" id="VUJU01008564">
    <property type="protein sequence ID" value="KAF0728915.1"/>
    <property type="molecule type" value="Genomic_DNA"/>
</dbReference>
<dbReference type="Proteomes" id="UP000478052">
    <property type="component" value="Unassembled WGS sequence"/>
</dbReference>